<feature type="region of interest" description="Disordered" evidence="2">
    <location>
        <begin position="143"/>
        <end position="173"/>
    </location>
</feature>
<dbReference type="Pfam" id="PF00553">
    <property type="entry name" value="CBM_2"/>
    <property type="match status" value="1"/>
</dbReference>
<organism evidence="5 6">
    <name type="scientific">Glycomyces rhizosphaerae</name>
    <dbReference type="NCBI Taxonomy" id="2054422"/>
    <lineage>
        <taxon>Bacteria</taxon>
        <taxon>Bacillati</taxon>
        <taxon>Actinomycetota</taxon>
        <taxon>Actinomycetes</taxon>
        <taxon>Glycomycetales</taxon>
        <taxon>Glycomycetaceae</taxon>
        <taxon>Glycomyces</taxon>
    </lineage>
</organism>
<dbReference type="SMART" id="SM00637">
    <property type="entry name" value="CBD_II"/>
    <property type="match status" value="1"/>
</dbReference>
<reference evidence="6" key="1">
    <citation type="journal article" date="2019" name="Int. J. Syst. Evol. Microbiol.">
        <title>The Global Catalogue of Microorganisms (GCM) 10K type strain sequencing project: providing services to taxonomists for standard genome sequencing and annotation.</title>
        <authorList>
            <consortium name="The Broad Institute Genomics Platform"/>
            <consortium name="The Broad Institute Genome Sequencing Center for Infectious Disease"/>
            <person name="Wu L."/>
            <person name="Ma J."/>
        </authorList>
    </citation>
    <scope>NUCLEOTIDE SEQUENCE [LARGE SCALE GENOMIC DNA]</scope>
    <source>
        <strain evidence="6">CGMCC 4.7396</strain>
    </source>
</reference>
<evidence type="ECO:0000256" key="3">
    <source>
        <dbReference type="SAM" id="SignalP"/>
    </source>
</evidence>
<dbReference type="InterPro" id="IPR006311">
    <property type="entry name" value="TAT_signal"/>
</dbReference>
<evidence type="ECO:0000256" key="1">
    <source>
        <dbReference type="ARBA" id="ARBA00022729"/>
    </source>
</evidence>
<dbReference type="InterPro" id="IPR036749">
    <property type="entry name" value="Expansin_CBD_sf"/>
</dbReference>
<dbReference type="PROSITE" id="PS51173">
    <property type="entry name" value="CBM2"/>
    <property type="match status" value="1"/>
</dbReference>
<dbReference type="SUPFAM" id="SSF49384">
    <property type="entry name" value="Carbohydrate-binding domain"/>
    <property type="match status" value="1"/>
</dbReference>
<name>A0ABV7PY71_9ACTN</name>
<keyword evidence="6" id="KW-1185">Reference proteome</keyword>
<dbReference type="Gene3D" id="2.60.40.290">
    <property type="match status" value="1"/>
</dbReference>
<gene>
    <name evidence="5" type="ORF">ACFO8M_12755</name>
</gene>
<feature type="chain" id="PRO_5047499646" evidence="3">
    <location>
        <begin position="39"/>
        <end position="437"/>
    </location>
</feature>
<evidence type="ECO:0000259" key="4">
    <source>
        <dbReference type="PROSITE" id="PS51173"/>
    </source>
</evidence>
<proteinExistence type="predicted"/>
<dbReference type="InterPro" id="IPR051477">
    <property type="entry name" value="Expansin_CellWall"/>
</dbReference>
<accession>A0ABV7PY71</accession>
<dbReference type="Proteomes" id="UP001595712">
    <property type="component" value="Unassembled WGS sequence"/>
</dbReference>
<keyword evidence="1 3" id="KW-0732">Signal</keyword>
<dbReference type="PROSITE" id="PS51318">
    <property type="entry name" value="TAT"/>
    <property type="match status" value="1"/>
</dbReference>
<dbReference type="InterPro" id="IPR001919">
    <property type="entry name" value="CBD2"/>
</dbReference>
<dbReference type="Gene3D" id="2.60.40.760">
    <property type="entry name" value="Expansin, cellulose-binding-like domain"/>
    <property type="match status" value="1"/>
</dbReference>
<dbReference type="PANTHER" id="PTHR31836">
    <property type="match status" value="1"/>
</dbReference>
<dbReference type="PANTHER" id="PTHR31836:SF28">
    <property type="entry name" value="SRCR DOMAIN-CONTAINING PROTEIN-RELATED"/>
    <property type="match status" value="1"/>
</dbReference>
<dbReference type="InterPro" id="IPR012291">
    <property type="entry name" value="CBM2_carb-bd_dom_sf"/>
</dbReference>
<evidence type="ECO:0000256" key="2">
    <source>
        <dbReference type="SAM" id="MobiDB-lite"/>
    </source>
</evidence>
<comment type="caution">
    <text evidence="5">The sequence shown here is derived from an EMBL/GenBank/DDBJ whole genome shotgun (WGS) entry which is preliminary data.</text>
</comment>
<dbReference type="RefSeq" id="WP_387975576.1">
    <property type="nucleotide sequence ID" value="NZ_JBHRWO010000010.1"/>
</dbReference>
<feature type="domain" description="CBM2" evidence="4">
    <location>
        <begin position="34"/>
        <end position="141"/>
    </location>
</feature>
<dbReference type="EMBL" id="JBHRWO010000010">
    <property type="protein sequence ID" value="MFC3493355.1"/>
    <property type="molecule type" value="Genomic_DNA"/>
</dbReference>
<evidence type="ECO:0000313" key="5">
    <source>
        <dbReference type="EMBL" id="MFC3493355.1"/>
    </source>
</evidence>
<dbReference type="InterPro" id="IPR008965">
    <property type="entry name" value="CBM2/CBM3_carb-bd_dom_sf"/>
</dbReference>
<feature type="signal peptide" evidence="3">
    <location>
        <begin position="1"/>
        <end position="38"/>
    </location>
</feature>
<sequence>METRGAQRRRRRLTAVATASGALIAATAAFAAASPAHAAACESVQYSVVSSWNGGHQANVSLTAGSEGVSGWTIGFDLPGTVQSAWNVDWTQSGTTFTGSDAGWNATVSAGQTRELFGLIVSGPAAVPESFTVNGIACDEVEATDSPTGATTPPEETTPPPSGEGDTGNATHFSGLGSPYGGCGLPQSELETQDFVALNVYDTPGDYDFYPRPIPPDLADKIGLWDNGRNCGRWVRVSIGDYCTGINDGAQSQPFCRNGSWTADEYNGATLDMIVADSCGDANAWCRDDPYHLDLVTSSVNRFELGGEPAGDLLDHWNNRQVSWSFIPAPDYSGDIKIGFLQGAQKYWGAVSISQLANGIHGVEYFADGAWHQAEMNSDMGQSYILEPTAEAGTDFQIRVTDVEDQLINDGRVYEFSLPSSCTPCSTAYTEVAYTTS</sequence>
<evidence type="ECO:0000313" key="6">
    <source>
        <dbReference type="Proteomes" id="UP001595712"/>
    </source>
</evidence>
<protein>
    <submittedName>
        <fullName evidence="5">Cellulose binding domain-containing protein</fullName>
    </submittedName>
</protein>